<evidence type="ECO:0000256" key="3">
    <source>
        <dbReference type="ARBA" id="ARBA00022833"/>
    </source>
</evidence>
<keyword evidence="8" id="KW-1185">Reference proteome</keyword>
<evidence type="ECO:0000256" key="2">
    <source>
        <dbReference type="ARBA" id="ARBA00022771"/>
    </source>
</evidence>
<proteinExistence type="predicted"/>
<evidence type="ECO:0000313" key="7">
    <source>
        <dbReference type="EMBL" id="RDL33070.1"/>
    </source>
</evidence>
<evidence type="ECO:0000313" key="8">
    <source>
        <dbReference type="Proteomes" id="UP000254866"/>
    </source>
</evidence>
<evidence type="ECO:0000259" key="5">
    <source>
        <dbReference type="PROSITE" id="PS50280"/>
    </source>
</evidence>
<dbReference type="SMART" id="SM00317">
    <property type="entry name" value="SET"/>
    <property type="match status" value="1"/>
</dbReference>
<name>A0A370TEK0_9HELO</name>
<keyword evidence="3" id="KW-0862">Zinc</keyword>
<evidence type="ECO:0000256" key="1">
    <source>
        <dbReference type="ARBA" id="ARBA00022723"/>
    </source>
</evidence>
<keyword evidence="2 4" id="KW-0863">Zinc-finger</keyword>
<reference evidence="7 8" key="1">
    <citation type="journal article" date="2018" name="IMA Fungus">
        <title>IMA Genome-F 9: Draft genome sequence of Annulohypoxylon stygium, Aspergillus mulundensis, Berkeleyomyces basicola (syn. Thielaviopsis basicola), Ceratocystis smalleyi, two Cercospora beticola strains, Coleophoma cylindrospora, Fusarium fracticaudum, Phialophora cf. hyalina, and Morchella septimelata.</title>
        <authorList>
            <person name="Wingfield B.D."/>
            <person name="Bills G.F."/>
            <person name="Dong Y."/>
            <person name="Huang W."/>
            <person name="Nel W.J."/>
            <person name="Swalarsk-Parry B.S."/>
            <person name="Vaghefi N."/>
            <person name="Wilken P.M."/>
            <person name="An Z."/>
            <person name="de Beer Z.W."/>
            <person name="De Vos L."/>
            <person name="Chen L."/>
            <person name="Duong T.A."/>
            <person name="Gao Y."/>
            <person name="Hammerbacher A."/>
            <person name="Kikkert J.R."/>
            <person name="Li Y."/>
            <person name="Li H."/>
            <person name="Li K."/>
            <person name="Li Q."/>
            <person name="Liu X."/>
            <person name="Ma X."/>
            <person name="Naidoo K."/>
            <person name="Pethybridge S.J."/>
            <person name="Sun J."/>
            <person name="Steenkamp E.T."/>
            <person name="van der Nest M.A."/>
            <person name="van Wyk S."/>
            <person name="Wingfield M.J."/>
            <person name="Xiong C."/>
            <person name="Yue Q."/>
            <person name="Zhang X."/>
        </authorList>
    </citation>
    <scope>NUCLEOTIDE SEQUENCE [LARGE SCALE GENOMIC DNA]</scope>
    <source>
        <strain evidence="7 8">BP 5553</strain>
    </source>
</reference>
<dbReference type="PROSITE" id="PS50280">
    <property type="entry name" value="SET"/>
    <property type="match status" value="1"/>
</dbReference>
<dbReference type="PROSITE" id="PS50865">
    <property type="entry name" value="ZF_MYND_2"/>
    <property type="match status" value="1"/>
</dbReference>
<dbReference type="EMBL" id="NPIC01000009">
    <property type="protein sequence ID" value="RDL33070.1"/>
    <property type="molecule type" value="Genomic_DNA"/>
</dbReference>
<dbReference type="GO" id="GO:0008270">
    <property type="term" value="F:zinc ion binding"/>
    <property type="evidence" value="ECO:0007669"/>
    <property type="project" value="UniProtKB-KW"/>
</dbReference>
<dbReference type="InterPro" id="IPR002893">
    <property type="entry name" value="Znf_MYND"/>
</dbReference>
<dbReference type="PANTHER" id="PTHR12197">
    <property type="entry name" value="HISTONE-LYSINE N-METHYLTRANSFERASE SMYD"/>
    <property type="match status" value="1"/>
</dbReference>
<dbReference type="SUPFAM" id="SSF82199">
    <property type="entry name" value="SET domain"/>
    <property type="match status" value="1"/>
</dbReference>
<dbReference type="Gene3D" id="2.170.270.10">
    <property type="entry name" value="SET domain"/>
    <property type="match status" value="1"/>
</dbReference>
<dbReference type="InterPro" id="IPR001214">
    <property type="entry name" value="SET_dom"/>
</dbReference>
<dbReference type="Pfam" id="PF01753">
    <property type="entry name" value="zf-MYND"/>
    <property type="match status" value="1"/>
</dbReference>
<gene>
    <name evidence="7" type="ORF">BP5553_08509</name>
</gene>
<dbReference type="RefSeq" id="XP_031866563.1">
    <property type="nucleotide sequence ID" value="XM_032017132.1"/>
</dbReference>
<evidence type="ECO:0000259" key="6">
    <source>
        <dbReference type="PROSITE" id="PS50865"/>
    </source>
</evidence>
<dbReference type="Pfam" id="PF00856">
    <property type="entry name" value="SET"/>
    <property type="match status" value="1"/>
</dbReference>
<feature type="domain" description="SET" evidence="5">
    <location>
        <begin position="19"/>
        <end position="264"/>
    </location>
</feature>
<dbReference type="Proteomes" id="UP000254866">
    <property type="component" value="Unassembled WGS sequence"/>
</dbReference>
<dbReference type="InterPro" id="IPR046341">
    <property type="entry name" value="SET_dom_sf"/>
</dbReference>
<dbReference type="STRING" id="2656787.A0A370TEK0"/>
<feature type="domain" description="MYND-type" evidence="6">
    <location>
        <begin position="66"/>
        <end position="122"/>
    </location>
</feature>
<dbReference type="Gene3D" id="6.10.140.2220">
    <property type="match status" value="1"/>
</dbReference>
<dbReference type="GO" id="GO:0005634">
    <property type="term" value="C:nucleus"/>
    <property type="evidence" value="ECO:0007669"/>
    <property type="project" value="TreeGrafter"/>
</dbReference>
<dbReference type="InterPro" id="IPR050869">
    <property type="entry name" value="H3K4_H4K5_MeTrfase"/>
</dbReference>
<dbReference type="GeneID" id="43601358"/>
<protein>
    <submittedName>
        <fullName evidence="7">Uncharacterized protein</fullName>
    </submittedName>
</protein>
<dbReference type="OrthoDB" id="5945798at2759"/>
<dbReference type="AlphaFoldDB" id="A0A370TEK0"/>
<comment type="caution">
    <text evidence="7">The sequence shown here is derived from an EMBL/GenBank/DDBJ whole genome shotgun (WGS) entry which is preliminary data.</text>
</comment>
<keyword evidence="1" id="KW-0479">Metal-binding</keyword>
<sequence length="507" mass="56781">MDRASKLNQSLLSDGTTSFKFQINESASDRGDLCLVATEHIPVAQDIICKKQMLVVADSNHLKSTCDNCFLWLYGEIGKNGRIRAAGDAEPSLDKCGACKVVRYCSKSCQRGAWKHHHKAECKIFAQQEKSDEVLRATVRLLLNRKAGIIDDSEWSAFMDLLSHMKDYIEGGDMLKQAISETARWTGWDEADEAFKETYCRVKLNCTAIHSLEHEYLGIGLDPLISLINHSCKPNTYCLFEGSQIRVRSVEPISAGDEITMTYIDNTSDKHSRQLVLKSRWFFSCRCGKCSCDAGNDFDNIPEGYTLDSLRKLIQLASSANISDPEKTESAMLEVISSGKGWPTHIQPLPSLYSRLAIGYHAKRSHSKEVHYLLHLCFVGDPVLYPNRVDPTRVRNLFMLTMALHKLARDNSTAVPELPLQSFELGLVYKYCMWKAAEDAQTSHGENSNLWKALNARLVEEAALVADPQTMLALMATDQMQGDMSKLLLQLLPWAGIDPSCTTAWKA</sequence>
<accession>A0A370TEK0</accession>
<organism evidence="7 8">
    <name type="scientific">Venustampulla echinocandica</name>
    <dbReference type="NCBI Taxonomy" id="2656787"/>
    <lineage>
        <taxon>Eukaryota</taxon>
        <taxon>Fungi</taxon>
        <taxon>Dikarya</taxon>
        <taxon>Ascomycota</taxon>
        <taxon>Pezizomycotina</taxon>
        <taxon>Leotiomycetes</taxon>
        <taxon>Helotiales</taxon>
        <taxon>Pleuroascaceae</taxon>
        <taxon>Venustampulla</taxon>
    </lineage>
</organism>
<dbReference type="PANTHER" id="PTHR12197:SF251">
    <property type="entry name" value="EG:BACR7C10.4 PROTEIN"/>
    <property type="match status" value="1"/>
</dbReference>
<evidence type="ECO:0000256" key="4">
    <source>
        <dbReference type="PROSITE-ProRule" id="PRU00134"/>
    </source>
</evidence>
<dbReference type="Gene3D" id="1.10.220.160">
    <property type="match status" value="1"/>
</dbReference>